<dbReference type="AlphaFoldDB" id="A0A8H5LPC2"/>
<dbReference type="OrthoDB" id="5569250at2759"/>
<dbReference type="InterPro" id="IPR040976">
    <property type="entry name" value="Pkinase_fungal"/>
</dbReference>
<dbReference type="InterPro" id="IPR011009">
    <property type="entry name" value="Kinase-like_dom_sf"/>
</dbReference>
<dbReference type="InterPro" id="IPR008266">
    <property type="entry name" value="Tyr_kinase_AS"/>
</dbReference>
<dbReference type="SUPFAM" id="SSF56112">
    <property type="entry name" value="Protein kinase-like (PK-like)"/>
    <property type="match status" value="1"/>
</dbReference>
<organism evidence="2 3">
    <name type="scientific">Collybiopsis confluens</name>
    <dbReference type="NCBI Taxonomy" id="2823264"/>
    <lineage>
        <taxon>Eukaryota</taxon>
        <taxon>Fungi</taxon>
        <taxon>Dikarya</taxon>
        <taxon>Basidiomycota</taxon>
        <taxon>Agaricomycotina</taxon>
        <taxon>Agaricomycetes</taxon>
        <taxon>Agaricomycetidae</taxon>
        <taxon>Agaricales</taxon>
        <taxon>Marasmiineae</taxon>
        <taxon>Omphalotaceae</taxon>
        <taxon>Collybiopsis</taxon>
    </lineage>
</organism>
<dbReference type="PROSITE" id="PS00109">
    <property type="entry name" value="PROTEIN_KINASE_TYR"/>
    <property type="match status" value="1"/>
</dbReference>
<accession>A0A8H5LPC2</accession>
<gene>
    <name evidence="2" type="ORF">D9757_011323</name>
</gene>
<keyword evidence="3" id="KW-1185">Reference proteome</keyword>
<dbReference type="Pfam" id="PF17667">
    <property type="entry name" value="Pkinase_fungal"/>
    <property type="match status" value="1"/>
</dbReference>
<dbReference type="GO" id="GO:0005524">
    <property type="term" value="F:ATP binding"/>
    <property type="evidence" value="ECO:0007669"/>
    <property type="project" value="InterPro"/>
</dbReference>
<dbReference type="Proteomes" id="UP000518752">
    <property type="component" value="Unassembled WGS sequence"/>
</dbReference>
<dbReference type="GO" id="GO:0004672">
    <property type="term" value="F:protein kinase activity"/>
    <property type="evidence" value="ECO:0007669"/>
    <property type="project" value="InterPro"/>
</dbReference>
<feature type="domain" description="Protein kinase" evidence="1">
    <location>
        <begin position="4"/>
        <end position="427"/>
    </location>
</feature>
<dbReference type="PANTHER" id="PTHR38248">
    <property type="entry name" value="FUNK1 6"/>
    <property type="match status" value="1"/>
</dbReference>
<dbReference type="EMBL" id="JAACJN010000185">
    <property type="protein sequence ID" value="KAF5364524.1"/>
    <property type="molecule type" value="Genomic_DNA"/>
</dbReference>
<proteinExistence type="predicted"/>
<evidence type="ECO:0000313" key="3">
    <source>
        <dbReference type="Proteomes" id="UP000518752"/>
    </source>
</evidence>
<evidence type="ECO:0000313" key="2">
    <source>
        <dbReference type="EMBL" id="KAF5364524.1"/>
    </source>
</evidence>
<evidence type="ECO:0000259" key="1">
    <source>
        <dbReference type="PROSITE" id="PS50011"/>
    </source>
</evidence>
<dbReference type="PROSITE" id="PS50011">
    <property type="entry name" value="PROTEIN_KINASE_DOM"/>
    <property type="match status" value="1"/>
</dbReference>
<protein>
    <recommendedName>
        <fullName evidence="1">Protein kinase domain-containing protein</fullName>
    </recommendedName>
</protein>
<comment type="caution">
    <text evidence="2">The sequence shown here is derived from an EMBL/GenBank/DDBJ whole genome shotgun (WGS) entry which is preliminary data.</text>
</comment>
<name>A0A8H5LPC2_9AGAR</name>
<dbReference type="InterPro" id="IPR000719">
    <property type="entry name" value="Prot_kinase_dom"/>
</dbReference>
<sequence>MEDFHETVEIFVEEFAEVILGMKKEDYNLGLNEAKIASRNEGFRELRDAMEKATGEKGIYHQVAKLLNRISMQPKKDASDAEDITSDTGDDKVFSVQDPFKIPGYLVGLSPDIVAVYRRVLEINKVEDLEVLIRDFEFSKGMQWALLLLFVEVKWENGRLSPPLFVAFEITSIRTASFRYYVVFVISPSVSFDRMLSNVDTADELKTPEEAAQVFYDILQVHCWLYTEARILHRDLSMGNILFRRVGGKVYGVLNDFDLSSFLPLRDEPSSQWRTGTKPYMAYDLLTNWREGPLYRHDLESLFYIMLILCCHYESPDKALPFKDWPYHGWFTSDDATVGEKKSHFILTQSAFPLQSHFERFRKWLDDISRCFSVGYIQRQLRRRGDPLKDAEQQTLLGNVTYEKMNEIMHSFDGEQLEKRWLGFGQH</sequence>
<dbReference type="Gene3D" id="1.10.510.10">
    <property type="entry name" value="Transferase(Phosphotransferase) domain 1"/>
    <property type="match status" value="1"/>
</dbReference>
<reference evidence="2 3" key="1">
    <citation type="journal article" date="2020" name="ISME J.">
        <title>Uncovering the hidden diversity of litter-decomposition mechanisms in mushroom-forming fungi.</title>
        <authorList>
            <person name="Floudas D."/>
            <person name="Bentzer J."/>
            <person name="Ahren D."/>
            <person name="Johansson T."/>
            <person name="Persson P."/>
            <person name="Tunlid A."/>
        </authorList>
    </citation>
    <scope>NUCLEOTIDE SEQUENCE [LARGE SCALE GENOMIC DNA]</scope>
    <source>
        <strain evidence="2 3">CBS 406.79</strain>
    </source>
</reference>
<dbReference type="PANTHER" id="PTHR38248:SF2">
    <property type="entry name" value="FUNK1 11"/>
    <property type="match status" value="1"/>
</dbReference>